<keyword evidence="1" id="KW-0732">Signal</keyword>
<protein>
    <submittedName>
        <fullName evidence="4">Lytic murein transglycosylase</fullName>
    </submittedName>
</protein>
<dbReference type="EMBL" id="SRXV01000003">
    <property type="protein sequence ID" value="TGY92189.1"/>
    <property type="molecule type" value="Genomic_DNA"/>
</dbReference>
<dbReference type="RefSeq" id="WP_135945323.1">
    <property type="nucleotide sequence ID" value="NZ_BMEI01000003.1"/>
</dbReference>
<dbReference type="GO" id="GO:0008933">
    <property type="term" value="F:peptidoglycan lytic transglycosylase activity"/>
    <property type="evidence" value="ECO:0007669"/>
    <property type="project" value="TreeGrafter"/>
</dbReference>
<dbReference type="InterPro" id="IPR002477">
    <property type="entry name" value="Peptidoglycan-bd-like"/>
</dbReference>
<dbReference type="InterPro" id="IPR023346">
    <property type="entry name" value="Lysozyme-like_dom_sf"/>
</dbReference>
<evidence type="ECO:0000313" key="4">
    <source>
        <dbReference type="EMBL" id="TGY92189.1"/>
    </source>
</evidence>
<comment type="caution">
    <text evidence="4">The sequence shown here is derived from an EMBL/GenBank/DDBJ whole genome shotgun (WGS) entry which is preliminary data.</text>
</comment>
<dbReference type="Pfam" id="PF13406">
    <property type="entry name" value="SLT_2"/>
    <property type="match status" value="1"/>
</dbReference>
<dbReference type="Gene3D" id="1.10.8.350">
    <property type="entry name" value="Bacterial muramidase"/>
    <property type="match status" value="1"/>
</dbReference>
<feature type="domain" description="Peptidoglycan binding-like" evidence="2">
    <location>
        <begin position="341"/>
        <end position="395"/>
    </location>
</feature>
<dbReference type="Gene3D" id="1.10.530.10">
    <property type="match status" value="1"/>
</dbReference>
<dbReference type="InterPro" id="IPR036366">
    <property type="entry name" value="PGBDSf"/>
</dbReference>
<keyword evidence="5" id="KW-1185">Reference proteome</keyword>
<proteinExistence type="predicted"/>
<dbReference type="AlphaFoldDB" id="A0A4V3RYY2"/>
<dbReference type="PANTHER" id="PTHR30163:SF8">
    <property type="entry name" value="LYTIC MUREIN TRANSGLYCOSYLASE"/>
    <property type="match status" value="1"/>
</dbReference>
<dbReference type="InterPro" id="IPR031304">
    <property type="entry name" value="SLT_2"/>
</dbReference>
<feature type="chain" id="PRO_5020959336" evidence="1">
    <location>
        <begin position="23"/>
        <end position="402"/>
    </location>
</feature>
<dbReference type="InterPro" id="IPR011970">
    <property type="entry name" value="MltB_2"/>
</dbReference>
<feature type="signal peptide" evidence="1">
    <location>
        <begin position="1"/>
        <end position="22"/>
    </location>
</feature>
<dbReference type="OrthoDB" id="9808544at2"/>
<evidence type="ECO:0000256" key="1">
    <source>
        <dbReference type="SAM" id="SignalP"/>
    </source>
</evidence>
<dbReference type="Gene3D" id="1.10.101.10">
    <property type="entry name" value="PGBD-like superfamily/PGBD"/>
    <property type="match status" value="1"/>
</dbReference>
<dbReference type="CDD" id="cd13399">
    <property type="entry name" value="Slt35-like"/>
    <property type="match status" value="1"/>
</dbReference>
<accession>A0A4V3RYY2</accession>
<sequence>MIRSAAIALICLGSGLTAPALAQEGPFEDWKRDFQTRLAERGTDPALIASMLDGVEPDMRIIERDRTQPEYVRPVWEYIEGAASPARVANGEAAQSAHGGTLDGIEARFGVDPDILTAIWGLESAYGEIQGNEDIVRALATLAWEGRRRAFAEGQLFAVADMLASGRAERGELKGSWAGAMGQTQFIPTTYMETAVDYDGDGHIDIWDNEGDALGSAANLLLREGWRTGEPVVAEVVLPDDFDYASWNERASRPVAEWGLTGITRAGGGEWDTGDLYLDARLVIPAGDGGPAFLAFENFDAIMGYNNSTSYALGVSYLAKALAGGPSILGSWPQDNPPITHSQTRELQTRLTELGYDTQGVDGRVGPNTRAAIRAFQADQGMAPDGYPGRRVYDAVMAAANR</sequence>
<evidence type="ECO:0000313" key="5">
    <source>
        <dbReference type="Proteomes" id="UP000305451"/>
    </source>
</evidence>
<evidence type="ECO:0000259" key="3">
    <source>
        <dbReference type="Pfam" id="PF13406"/>
    </source>
</evidence>
<dbReference type="SUPFAM" id="SSF53955">
    <property type="entry name" value="Lysozyme-like"/>
    <property type="match status" value="1"/>
</dbReference>
<organism evidence="4 5">
    <name type="scientific">Marinicauda pacifica</name>
    <dbReference type="NCBI Taxonomy" id="1133559"/>
    <lineage>
        <taxon>Bacteria</taxon>
        <taxon>Pseudomonadati</taxon>
        <taxon>Pseudomonadota</taxon>
        <taxon>Alphaproteobacteria</taxon>
        <taxon>Maricaulales</taxon>
        <taxon>Maricaulaceae</taxon>
        <taxon>Marinicauda</taxon>
    </lineage>
</organism>
<dbReference type="GO" id="GO:0009253">
    <property type="term" value="P:peptidoglycan catabolic process"/>
    <property type="evidence" value="ECO:0007669"/>
    <property type="project" value="TreeGrafter"/>
</dbReference>
<feature type="domain" description="Transglycosylase SLT" evidence="3">
    <location>
        <begin position="27"/>
        <end position="320"/>
    </location>
</feature>
<dbReference type="Proteomes" id="UP000305451">
    <property type="component" value="Unassembled WGS sequence"/>
</dbReference>
<dbReference type="InterPro" id="IPR036365">
    <property type="entry name" value="PGBD-like_sf"/>
</dbReference>
<gene>
    <name evidence="4" type="ORF">E5162_11050</name>
</gene>
<dbReference type="PANTHER" id="PTHR30163">
    <property type="entry name" value="MEMBRANE-BOUND LYTIC MUREIN TRANSGLYCOSYLASE B"/>
    <property type="match status" value="1"/>
</dbReference>
<name>A0A4V3RYY2_9PROT</name>
<dbReference type="InterPro" id="IPR043426">
    <property type="entry name" value="MltB-like"/>
</dbReference>
<dbReference type="NCBIfam" id="TIGR02283">
    <property type="entry name" value="MltB_2"/>
    <property type="match status" value="1"/>
</dbReference>
<dbReference type="SUPFAM" id="SSF47090">
    <property type="entry name" value="PGBD-like"/>
    <property type="match status" value="1"/>
</dbReference>
<dbReference type="Pfam" id="PF01471">
    <property type="entry name" value="PG_binding_1"/>
    <property type="match status" value="1"/>
</dbReference>
<evidence type="ECO:0000259" key="2">
    <source>
        <dbReference type="Pfam" id="PF01471"/>
    </source>
</evidence>
<reference evidence="4 5" key="1">
    <citation type="journal article" date="2013" name="Int. J. Syst. Evol. Microbiol.">
        <title>Marinicauda pacifica gen. nov., sp. nov., a prosthecate alphaproteobacterium of the family Hyphomonadaceae isolated from deep seawater.</title>
        <authorList>
            <person name="Zhang X.Y."/>
            <person name="Li G.W."/>
            <person name="Wang C.S."/>
            <person name="Zhang Y.J."/>
            <person name="Xu X.W."/>
            <person name="Li H."/>
            <person name="Liu A."/>
            <person name="Liu C."/>
            <person name="Xie B.B."/>
            <person name="Qin Q.L."/>
            <person name="Xu Z."/>
            <person name="Chen X.L."/>
            <person name="Zhou B.C."/>
            <person name="Zhang Y.Z."/>
        </authorList>
    </citation>
    <scope>NUCLEOTIDE SEQUENCE [LARGE SCALE GENOMIC DNA]</scope>
    <source>
        <strain evidence="4 5">P-1 km-3</strain>
    </source>
</reference>